<feature type="region of interest" description="Disordered" evidence="1">
    <location>
        <begin position="1"/>
        <end position="103"/>
    </location>
</feature>
<dbReference type="Proteomes" id="UP000325081">
    <property type="component" value="Unassembled WGS sequence"/>
</dbReference>
<dbReference type="EMBL" id="BKCP01007070">
    <property type="protein sequence ID" value="GER44691.1"/>
    <property type="molecule type" value="Genomic_DNA"/>
</dbReference>
<proteinExistence type="predicted"/>
<comment type="caution">
    <text evidence="2">The sequence shown here is derived from an EMBL/GenBank/DDBJ whole genome shotgun (WGS) entry which is preliminary data.</text>
</comment>
<evidence type="ECO:0000256" key="1">
    <source>
        <dbReference type="SAM" id="MobiDB-lite"/>
    </source>
</evidence>
<reference evidence="3" key="1">
    <citation type="journal article" date="2019" name="Curr. Biol.">
        <title>Genome Sequence of Striga asiatica Provides Insight into the Evolution of Plant Parasitism.</title>
        <authorList>
            <person name="Yoshida S."/>
            <person name="Kim S."/>
            <person name="Wafula E.K."/>
            <person name="Tanskanen J."/>
            <person name="Kim Y.M."/>
            <person name="Honaas L."/>
            <person name="Yang Z."/>
            <person name="Spallek T."/>
            <person name="Conn C.E."/>
            <person name="Ichihashi Y."/>
            <person name="Cheong K."/>
            <person name="Cui S."/>
            <person name="Der J.P."/>
            <person name="Gundlach H."/>
            <person name="Jiao Y."/>
            <person name="Hori C."/>
            <person name="Ishida J.K."/>
            <person name="Kasahara H."/>
            <person name="Kiba T."/>
            <person name="Kim M.S."/>
            <person name="Koo N."/>
            <person name="Laohavisit A."/>
            <person name="Lee Y.H."/>
            <person name="Lumba S."/>
            <person name="McCourt P."/>
            <person name="Mortimer J.C."/>
            <person name="Mutuku J.M."/>
            <person name="Nomura T."/>
            <person name="Sasaki-Sekimoto Y."/>
            <person name="Seto Y."/>
            <person name="Wang Y."/>
            <person name="Wakatake T."/>
            <person name="Sakakibara H."/>
            <person name="Demura T."/>
            <person name="Yamaguchi S."/>
            <person name="Yoneyama K."/>
            <person name="Manabe R.I."/>
            <person name="Nelson D.C."/>
            <person name="Schulman A.H."/>
            <person name="Timko M.P."/>
            <person name="dePamphilis C.W."/>
            <person name="Choi D."/>
            <person name="Shirasu K."/>
        </authorList>
    </citation>
    <scope>NUCLEOTIDE SEQUENCE [LARGE SCALE GENOMIC DNA]</scope>
    <source>
        <strain evidence="3">cv. UVA1</strain>
    </source>
</reference>
<feature type="compositionally biased region" description="Polar residues" evidence="1">
    <location>
        <begin position="93"/>
        <end position="103"/>
    </location>
</feature>
<protein>
    <submittedName>
        <fullName evidence="2">Ubiquitin-specific protease 6</fullName>
    </submittedName>
</protein>
<gene>
    <name evidence="2" type="ORF">STAS_21597</name>
</gene>
<accession>A0A5A7QLC0</accession>
<evidence type="ECO:0000313" key="3">
    <source>
        <dbReference type="Proteomes" id="UP000325081"/>
    </source>
</evidence>
<evidence type="ECO:0000313" key="2">
    <source>
        <dbReference type="EMBL" id="GER44691.1"/>
    </source>
</evidence>
<feature type="compositionally biased region" description="Basic residues" evidence="1">
    <location>
        <begin position="27"/>
        <end position="36"/>
    </location>
</feature>
<keyword evidence="2" id="KW-0645">Protease</keyword>
<keyword evidence="2" id="KW-0378">Hydrolase</keyword>
<dbReference type="GO" id="GO:0008233">
    <property type="term" value="F:peptidase activity"/>
    <property type="evidence" value="ECO:0007669"/>
    <property type="project" value="UniProtKB-KW"/>
</dbReference>
<organism evidence="2 3">
    <name type="scientific">Striga asiatica</name>
    <name type="common">Asiatic witchweed</name>
    <name type="synonym">Buchnera asiatica</name>
    <dbReference type="NCBI Taxonomy" id="4170"/>
    <lineage>
        <taxon>Eukaryota</taxon>
        <taxon>Viridiplantae</taxon>
        <taxon>Streptophyta</taxon>
        <taxon>Embryophyta</taxon>
        <taxon>Tracheophyta</taxon>
        <taxon>Spermatophyta</taxon>
        <taxon>Magnoliopsida</taxon>
        <taxon>eudicotyledons</taxon>
        <taxon>Gunneridae</taxon>
        <taxon>Pentapetalae</taxon>
        <taxon>asterids</taxon>
        <taxon>lamiids</taxon>
        <taxon>Lamiales</taxon>
        <taxon>Orobanchaceae</taxon>
        <taxon>Buchnereae</taxon>
        <taxon>Striga</taxon>
    </lineage>
</organism>
<sequence length="103" mass="11128">MDFEPSPAPLAITSNQTTAIHPEGKLKGKLKTWKRSSNKEGRLLRQIADPIKSATPVSCKRQRSEDKGINYNDDADDDTTSPPTQPAPATALSRVSSPSPAEN</sequence>
<keyword evidence="3" id="KW-1185">Reference proteome</keyword>
<dbReference type="AlphaFoldDB" id="A0A5A7QLC0"/>
<dbReference type="GO" id="GO:0006508">
    <property type="term" value="P:proteolysis"/>
    <property type="evidence" value="ECO:0007669"/>
    <property type="project" value="UniProtKB-KW"/>
</dbReference>
<name>A0A5A7QLC0_STRAF</name>